<reference evidence="1 2" key="1">
    <citation type="submission" date="2016-04" db="EMBL/GenBank/DDBJ databases">
        <title>Complete genome sequence and analysis of deep-sea sediment isolate, Amycolatopsis sp. WP1.</title>
        <authorList>
            <person name="Wang H."/>
            <person name="Chen S."/>
            <person name="Wu Q."/>
        </authorList>
    </citation>
    <scope>NUCLEOTIDE SEQUENCE [LARGE SCALE GENOMIC DNA]</scope>
    <source>
        <strain evidence="1 2">WP1</strain>
    </source>
</reference>
<organism evidence="1 2">
    <name type="scientific">Amycolatopsis albispora</name>
    <dbReference type="NCBI Taxonomy" id="1804986"/>
    <lineage>
        <taxon>Bacteria</taxon>
        <taxon>Bacillati</taxon>
        <taxon>Actinomycetota</taxon>
        <taxon>Actinomycetes</taxon>
        <taxon>Pseudonocardiales</taxon>
        <taxon>Pseudonocardiaceae</taxon>
        <taxon>Amycolatopsis</taxon>
    </lineage>
</organism>
<proteinExistence type="predicted"/>
<accession>A0A344LJE4</accession>
<dbReference type="KEGG" id="aab:A4R43_41780"/>
<sequence length="59" mass="6135">MNLPMADAVEVQPSNACPACAHPLDAHDPLGNRFCAATVASGHDRGCICSSETKAKEPK</sequence>
<protein>
    <submittedName>
        <fullName evidence="1">Uncharacterized protein</fullName>
    </submittedName>
</protein>
<evidence type="ECO:0000313" key="2">
    <source>
        <dbReference type="Proteomes" id="UP000250434"/>
    </source>
</evidence>
<dbReference type="AlphaFoldDB" id="A0A344LJE4"/>
<dbReference type="RefSeq" id="WP_113697239.1">
    <property type="nucleotide sequence ID" value="NZ_CP015163.1"/>
</dbReference>
<dbReference type="NCBIfam" id="NF038206">
    <property type="entry name" value="RGCVC_fam"/>
    <property type="match status" value="1"/>
</dbReference>
<evidence type="ECO:0000313" key="1">
    <source>
        <dbReference type="EMBL" id="AXB48168.1"/>
    </source>
</evidence>
<dbReference type="OrthoDB" id="5195416at2"/>
<gene>
    <name evidence="1" type="ORF">A4R43_41780</name>
</gene>
<keyword evidence="2" id="KW-1185">Reference proteome</keyword>
<dbReference type="EMBL" id="CP015163">
    <property type="protein sequence ID" value="AXB48168.1"/>
    <property type="molecule type" value="Genomic_DNA"/>
</dbReference>
<dbReference type="Proteomes" id="UP000250434">
    <property type="component" value="Chromosome"/>
</dbReference>
<name>A0A344LJE4_9PSEU</name>